<reference evidence="1 2" key="1">
    <citation type="journal article" date="2022" name="New Phytol.">
        <title>Ecological generalism drives hyperdiversity of secondary metabolite gene clusters in xylarialean endophytes.</title>
        <authorList>
            <person name="Franco M.E.E."/>
            <person name="Wisecaver J.H."/>
            <person name="Arnold A.E."/>
            <person name="Ju Y.M."/>
            <person name="Slot J.C."/>
            <person name="Ahrendt S."/>
            <person name="Moore L.P."/>
            <person name="Eastman K.E."/>
            <person name="Scott K."/>
            <person name="Konkel Z."/>
            <person name="Mondo S.J."/>
            <person name="Kuo A."/>
            <person name="Hayes R.D."/>
            <person name="Haridas S."/>
            <person name="Andreopoulos B."/>
            <person name="Riley R."/>
            <person name="LaButti K."/>
            <person name="Pangilinan J."/>
            <person name="Lipzen A."/>
            <person name="Amirebrahimi M."/>
            <person name="Yan J."/>
            <person name="Adam C."/>
            <person name="Keymanesh K."/>
            <person name="Ng V."/>
            <person name="Louie K."/>
            <person name="Northen T."/>
            <person name="Drula E."/>
            <person name="Henrissat B."/>
            <person name="Hsieh H.M."/>
            <person name="Youens-Clark K."/>
            <person name="Lutzoni F."/>
            <person name="Miadlikowska J."/>
            <person name="Eastwood D.C."/>
            <person name="Hamelin R.C."/>
            <person name="Grigoriev I.V."/>
            <person name="U'Ren J.M."/>
        </authorList>
    </citation>
    <scope>NUCLEOTIDE SEQUENCE [LARGE SCALE GENOMIC DNA]</scope>
    <source>
        <strain evidence="1 2">ER1909</strain>
    </source>
</reference>
<gene>
    <name evidence="1" type="ORF">F4821DRAFT_238893</name>
</gene>
<accession>A0ACC0D0P2</accession>
<evidence type="ECO:0000313" key="1">
    <source>
        <dbReference type="EMBL" id="KAI6086293.1"/>
    </source>
</evidence>
<keyword evidence="2" id="KW-1185">Reference proteome</keyword>
<proteinExistence type="predicted"/>
<dbReference type="Proteomes" id="UP001497680">
    <property type="component" value="Unassembled WGS sequence"/>
</dbReference>
<name>A0ACC0D0P2_9PEZI</name>
<dbReference type="EMBL" id="MU394317">
    <property type="protein sequence ID" value="KAI6086293.1"/>
    <property type="molecule type" value="Genomic_DNA"/>
</dbReference>
<comment type="caution">
    <text evidence="1">The sequence shown here is derived from an EMBL/GenBank/DDBJ whole genome shotgun (WGS) entry which is preliminary data.</text>
</comment>
<sequence>MPHIVRSLAWLAFLIAHDRYKLSSLIRRVEARFFITEQTRATPTSSSLPLPLPHNLTLVHGYLATFTWLSRCMPCHMLGCNSLAMAAMAKHVKDFQISEP</sequence>
<organism evidence="1 2">
    <name type="scientific">Hypoxylon rubiginosum</name>
    <dbReference type="NCBI Taxonomy" id="110542"/>
    <lineage>
        <taxon>Eukaryota</taxon>
        <taxon>Fungi</taxon>
        <taxon>Dikarya</taxon>
        <taxon>Ascomycota</taxon>
        <taxon>Pezizomycotina</taxon>
        <taxon>Sordariomycetes</taxon>
        <taxon>Xylariomycetidae</taxon>
        <taxon>Xylariales</taxon>
        <taxon>Hypoxylaceae</taxon>
        <taxon>Hypoxylon</taxon>
    </lineage>
</organism>
<evidence type="ECO:0000313" key="2">
    <source>
        <dbReference type="Proteomes" id="UP001497680"/>
    </source>
</evidence>
<protein>
    <submittedName>
        <fullName evidence="1">Uncharacterized protein</fullName>
    </submittedName>
</protein>